<proteinExistence type="predicted"/>
<accession>A0ABT3N1W8</accession>
<evidence type="ECO:0000256" key="1">
    <source>
        <dbReference type="SAM" id="Phobius"/>
    </source>
</evidence>
<dbReference type="InterPro" id="IPR011059">
    <property type="entry name" value="Metal-dep_hydrolase_composite"/>
</dbReference>
<evidence type="ECO:0000259" key="2">
    <source>
        <dbReference type="Pfam" id="PF07969"/>
    </source>
</evidence>
<sequence>MKILRYFLVSVVAAFLLVLATSIYFWFYLNPTPVGKQLFVNGVILTMDDYDTIADAVLVERDRIVATGTEDSLKKQADDAHIIDLEGKALIPGFIDIHGHFFSSKMNISFADGLDILSLNVEKYLVRGVTSVRAALPRQVENKPLELLSQIGVIPQRVFIQKNSKSYTSTLVEPLKTISDSIVPSEIAPSEIAPPETALNEEPDKYDQSQRIMLLLRRFTIDAARELDVDRKTGSIEAGKLADFLVLSDNPLTHQSSLGQIHVDQTWIGGVQRFNRHRFSEDDDRLPASQP</sequence>
<dbReference type="PANTHER" id="PTHR22642:SF2">
    <property type="entry name" value="PROTEIN LONG AFTER FAR-RED 3"/>
    <property type="match status" value="1"/>
</dbReference>
<dbReference type="InterPro" id="IPR013108">
    <property type="entry name" value="Amidohydro_3"/>
</dbReference>
<evidence type="ECO:0000313" key="4">
    <source>
        <dbReference type="Proteomes" id="UP001209854"/>
    </source>
</evidence>
<keyword evidence="1" id="KW-0472">Membrane</keyword>
<dbReference type="PANTHER" id="PTHR22642">
    <property type="entry name" value="IMIDAZOLONEPROPIONASE"/>
    <property type="match status" value="1"/>
</dbReference>
<dbReference type="Gene3D" id="2.30.40.10">
    <property type="entry name" value="Urease, subunit C, domain 1"/>
    <property type="match status" value="2"/>
</dbReference>
<feature type="transmembrane region" description="Helical" evidence="1">
    <location>
        <begin position="7"/>
        <end position="29"/>
    </location>
</feature>
<dbReference type="Proteomes" id="UP001209854">
    <property type="component" value="Unassembled WGS sequence"/>
</dbReference>
<keyword evidence="4" id="KW-1185">Reference proteome</keyword>
<feature type="domain" description="Amidohydrolase 3" evidence="2">
    <location>
        <begin position="216"/>
        <end position="272"/>
    </location>
</feature>
<name>A0ABT3N1W8_9GAMM</name>
<comment type="caution">
    <text evidence="3">The sequence shown here is derived from an EMBL/GenBank/DDBJ whole genome shotgun (WGS) entry which is preliminary data.</text>
</comment>
<keyword evidence="1" id="KW-0812">Transmembrane</keyword>
<dbReference type="RefSeq" id="WP_262565377.1">
    <property type="nucleotide sequence ID" value="NZ_JAPFCC010000001.1"/>
</dbReference>
<gene>
    <name evidence="3" type="ORF">NX722_23975</name>
</gene>
<organism evidence="3 4">
    <name type="scientific">Endozoicomonas gorgoniicola</name>
    <dbReference type="NCBI Taxonomy" id="1234144"/>
    <lineage>
        <taxon>Bacteria</taxon>
        <taxon>Pseudomonadati</taxon>
        <taxon>Pseudomonadota</taxon>
        <taxon>Gammaproteobacteria</taxon>
        <taxon>Oceanospirillales</taxon>
        <taxon>Endozoicomonadaceae</taxon>
        <taxon>Endozoicomonas</taxon>
    </lineage>
</organism>
<dbReference type="SUPFAM" id="SSF51338">
    <property type="entry name" value="Composite domain of metallo-dependent hydrolases"/>
    <property type="match status" value="1"/>
</dbReference>
<evidence type="ECO:0000313" key="3">
    <source>
        <dbReference type="EMBL" id="MCW7555627.1"/>
    </source>
</evidence>
<reference evidence="3 4" key="1">
    <citation type="submission" date="2022-10" db="EMBL/GenBank/DDBJ databases">
        <title>High-quality genome sequences of two octocoral-associated bacteria, Endozoicomonas euniceicola EF212 and Endozoicomonas gorgoniicola PS125.</title>
        <authorList>
            <person name="Chiou Y.-J."/>
            <person name="Chen Y.-H."/>
        </authorList>
    </citation>
    <scope>NUCLEOTIDE SEQUENCE [LARGE SCALE GENOMIC DNA]</scope>
    <source>
        <strain evidence="3 4">PS125</strain>
    </source>
</reference>
<dbReference type="EMBL" id="JAPFCC010000001">
    <property type="protein sequence ID" value="MCW7555627.1"/>
    <property type="molecule type" value="Genomic_DNA"/>
</dbReference>
<protein>
    <submittedName>
        <fullName evidence="3">Amidohydrolase family protein</fullName>
    </submittedName>
</protein>
<dbReference type="Gene3D" id="3.20.20.140">
    <property type="entry name" value="Metal-dependent hydrolases"/>
    <property type="match status" value="1"/>
</dbReference>
<keyword evidence="1" id="KW-1133">Transmembrane helix</keyword>
<dbReference type="Pfam" id="PF07969">
    <property type="entry name" value="Amidohydro_3"/>
    <property type="match status" value="1"/>
</dbReference>